<name>A0ABX9SUE8_SPHMI</name>
<accession>A0ABX9SUE8</accession>
<comment type="caution">
    <text evidence="3">The sequence shown here is derived from an EMBL/GenBank/DDBJ whole genome shotgun (WGS) entry which is preliminary data.</text>
</comment>
<keyword evidence="4" id="KW-1185">Reference proteome</keyword>
<protein>
    <submittedName>
        <fullName evidence="3">Imidazolonepropionase-like amidohydrolase</fullName>
    </submittedName>
</protein>
<reference evidence="3 4" key="1">
    <citation type="submission" date="2018-10" db="EMBL/GenBank/DDBJ databases">
        <title>Genomic Encyclopedia of Type Strains, Phase IV (KMG-IV): sequencing the most valuable type-strain genomes for metagenomic binning, comparative biology and taxonomic classification.</title>
        <authorList>
            <person name="Goeker M."/>
        </authorList>
    </citation>
    <scope>NUCLEOTIDE SEQUENCE [LARGE SCALE GENOMIC DNA]</scope>
    <source>
        <strain evidence="3 4">DSM 19791</strain>
    </source>
</reference>
<dbReference type="PANTHER" id="PTHR43135:SF3">
    <property type="entry name" value="ALPHA-D-RIBOSE 1-METHYLPHOSPHONATE 5-TRIPHOSPHATE DIPHOSPHATASE"/>
    <property type="match status" value="1"/>
</dbReference>
<feature type="region of interest" description="Disordered" evidence="1">
    <location>
        <begin position="32"/>
        <end position="61"/>
    </location>
</feature>
<evidence type="ECO:0000313" key="3">
    <source>
        <dbReference type="EMBL" id="RKS84547.1"/>
    </source>
</evidence>
<evidence type="ECO:0000313" key="4">
    <source>
        <dbReference type="Proteomes" id="UP000276029"/>
    </source>
</evidence>
<dbReference type="InterPro" id="IPR006680">
    <property type="entry name" value="Amidohydro-rel"/>
</dbReference>
<dbReference type="RefSeq" id="WP_121053632.1">
    <property type="nucleotide sequence ID" value="NZ_RBWX01000013.1"/>
</dbReference>
<dbReference type="Gene3D" id="2.30.40.10">
    <property type="entry name" value="Urease, subunit C, domain 1"/>
    <property type="match status" value="1"/>
</dbReference>
<proteinExistence type="predicted"/>
<dbReference type="SUPFAM" id="SSF51338">
    <property type="entry name" value="Composite domain of metallo-dependent hydrolases"/>
    <property type="match status" value="1"/>
</dbReference>
<dbReference type="SUPFAM" id="SSF51556">
    <property type="entry name" value="Metallo-dependent hydrolases"/>
    <property type="match status" value="1"/>
</dbReference>
<dbReference type="InterPro" id="IPR011059">
    <property type="entry name" value="Metal-dep_hydrolase_composite"/>
</dbReference>
<sequence>MSCNHDHPAPALACPCPTHAFLRLGMMMAGQQAAPDPNVPPPSYSNETATEPSRYADGDDSRTRDLFRTVEAGRALVISGASVLPMTGTEILPDHDVIIVDGVIRSVQPKGQALPEGAVTIDAAGQYLMPGLTDIHQHPPVAPIMLHLAGAVAPGGDPDEFTLPYDLAMFQYLASGITRIQVMAGTVEELAMRQAIRAGRYRGPSMRVGMLVDGSPPMQSPIFSLIINDREGGRMAARHIFESGYDFIKPYTILNREAYTGLVEEGLALGMEIMGHIPRAVGPDDAFAMGQTGVAHVFEYFWNESDPDRSSAQVRGRRVRASAEHGVSVQTTLVAARMLEYDTGWNTEGVSFDEMYDPLIRKVMREDSPFIQWFRSDPFLQPSGRDALALSVATCQELVAVGVPILPGTDCVPSSITGEHSIHHELRMFVEQVGMTRLDTLRAATIDSARYQGEADVAGTIEAAKRADLLLLDTNPLDDIGATRSIDTVILGDAILDRQSREKGLARLKATYDAMPVPD</sequence>
<dbReference type="Gene3D" id="3.20.20.140">
    <property type="entry name" value="Metal-dependent hydrolases"/>
    <property type="match status" value="1"/>
</dbReference>
<dbReference type="InterPro" id="IPR032466">
    <property type="entry name" value="Metal_Hydrolase"/>
</dbReference>
<dbReference type="InterPro" id="IPR051781">
    <property type="entry name" value="Metallo-dep_Hydrolase"/>
</dbReference>
<evidence type="ECO:0000256" key="1">
    <source>
        <dbReference type="SAM" id="MobiDB-lite"/>
    </source>
</evidence>
<feature type="domain" description="Amidohydrolase-related" evidence="2">
    <location>
        <begin position="386"/>
        <end position="490"/>
    </location>
</feature>
<dbReference type="Pfam" id="PF01979">
    <property type="entry name" value="Amidohydro_1"/>
    <property type="match status" value="1"/>
</dbReference>
<dbReference type="PANTHER" id="PTHR43135">
    <property type="entry name" value="ALPHA-D-RIBOSE 1-METHYLPHOSPHONATE 5-TRIPHOSPHATE DIPHOSPHATASE"/>
    <property type="match status" value="1"/>
</dbReference>
<organism evidence="3 4">
    <name type="scientific">Sphingosinicella microcystinivorans</name>
    <dbReference type="NCBI Taxonomy" id="335406"/>
    <lineage>
        <taxon>Bacteria</taxon>
        <taxon>Pseudomonadati</taxon>
        <taxon>Pseudomonadota</taxon>
        <taxon>Alphaproteobacteria</taxon>
        <taxon>Sphingomonadales</taxon>
        <taxon>Sphingosinicellaceae</taxon>
        <taxon>Sphingosinicella</taxon>
    </lineage>
</organism>
<dbReference type="Proteomes" id="UP000276029">
    <property type="component" value="Unassembled WGS sequence"/>
</dbReference>
<evidence type="ECO:0000259" key="2">
    <source>
        <dbReference type="Pfam" id="PF01979"/>
    </source>
</evidence>
<dbReference type="EMBL" id="RBWX01000013">
    <property type="protein sequence ID" value="RKS84547.1"/>
    <property type="molecule type" value="Genomic_DNA"/>
</dbReference>
<gene>
    <name evidence="3" type="ORF">DFR51_3639</name>
</gene>